<evidence type="ECO:0000256" key="5">
    <source>
        <dbReference type="ARBA" id="ARBA00022989"/>
    </source>
</evidence>
<dbReference type="PANTHER" id="PTHR30193">
    <property type="entry name" value="ABC TRANSPORTER PERMEASE PROTEIN"/>
    <property type="match status" value="1"/>
</dbReference>
<dbReference type="PANTHER" id="PTHR30193:SF37">
    <property type="entry name" value="INNER MEMBRANE ABC TRANSPORTER PERMEASE PROTEIN YCJO"/>
    <property type="match status" value="1"/>
</dbReference>
<evidence type="ECO:0000256" key="2">
    <source>
        <dbReference type="ARBA" id="ARBA00022448"/>
    </source>
</evidence>
<keyword evidence="4 7" id="KW-0812">Transmembrane</keyword>
<evidence type="ECO:0000256" key="7">
    <source>
        <dbReference type="RuleBase" id="RU363032"/>
    </source>
</evidence>
<comment type="caution">
    <text evidence="9">The sequence shown here is derived from an EMBL/GenBank/DDBJ whole genome shotgun (WGS) entry which is preliminary data.</text>
</comment>
<feature type="domain" description="ABC transmembrane type-1" evidence="8">
    <location>
        <begin position="84"/>
        <end position="296"/>
    </location>
</feature>
<evidence type="ECO:0000256" key="1">
    <source>
        <dbReference type="ARBA" id="ARBA00004651"/>
    </source>
</evidence>
<dbReference type="InterPro" id="IPR000515">
    <property type="entry name" value="MetI-like"/>
</dbReference>
<dbReference type="RefSeq" id="WP_252822588.1">
    <property type="nucleotide sequence ID" value="NZ_JAMXQS010000012.1"/>
</dbReference>
<feature type="transmembrane region" description="Helical" evidence="7">
    <location>
        <begin position="169"/>
        <end position="194"/>
    </location>
</feature>
<dbReference type="SUPFAM" id="SSF161098">
    <property type="entry name" value="MetI-like"/>
    <property type="match status" value="1"/>
</dbReference>
<evidence type="ECO:0000313" key="9">
    <source>
        <dbReference type="EMBL" id="MCO6052248.1"/>
    </source>
</evidence>
<gene>
    <name evidence="9" type="ORF">NGM99_20885</name>
</gene>
<dbReference type="Gene3D" id="1.10.3720.10">
    <property type="entry name" value="MetI-like"/>
    <property type="match status" value="1"/>
</dbReference>
<dbReference type="EMBL" id="JAMXQS010000012">
    <property type="protein sequence ID" value="MCO6052248.1"/>
    <property type="molecule type" value="Genomic_DNA"/>
</dbReference>
<dbReference type="InterPro" id="IPR051393">
    <property type="entry name" value="ABC_transporter_permease"/>
</dbReference>
<dbReference type="Pfam" id="PF00528">
    <property type="entry name" value="BPD_transp_1"/>
    <property type="match status" value="1"/>
</dbReference>
<keyword evidence="6 7" id="KW-0472">Membrane</keyword>
<dbReference type="PROSITE" id="PS50928">
    <property type="entry name" value="ABC_TM1"/>
    <property type="match status" value="1"/>
</dbReference>
<feature type="transmembrane region" description="Helical" evidence="7">
    <location>
        <begin position="121"/>
        <end position="141"/>
    </location>
</feature>
<evidence type="ECO:0000256" key="4">
    <source>
        <dbReference type="ARBA" id="ARBA00022692"/>
    </source>
</evidence>
<protein>
    <submittedName>
        <fullName evidence="9">Sugar ABC transporter permease</fullName>
    </submittedName>
</protein>
<comment type="subcellular location">
    <subcellularLocation>
        <location evidence="1 7">Cell membrane</location>
        <topology evidence="1 7">Multi-pass membrane protein</topology>
    </subcellularLocation>
</comment>
<dbReference type="CDD" id="cd06261">
    <property type="entry name" value="TM_PBP2"/>
    <property type="match status" value="1"/>
</dbReference>
<accession>A0ABT1CBP8</accession>
<keyword evidence="5 7" id="KW-1133">Transmembrane helix</keyword>
<evidence type="ECO:0000256" key="3">
    <source>
        <dbReference type="ARBA" id="ARBA00022475"/>
    </source>
</evidence>
<evidence type="ECO:0000313" key="10">
    <source>
        <dbReference type="Proteomes" id="UP001205906"/>
    </source>
</evidence>
<reference evidence="9 10" key="1">
    <citation type="submission" date="2022-06" db="EMBL/GenBank/DDBJ databases">
        <title>Mesorhizobium sp. strain RP14 Genome sequencing and assembly.</title>
        <authorList>
            <person name="Kim I."/>
        </authorList>
    </citation>
    <scope>NUCLEOTIDE SEQUENCE [LARGE SCALE GENOMIC DNA]</scope>
    <source>
        <strain evidence="10">RP14(2022)</strain>
    </source>
</reference>
<name>A0ABT1CBP8_9HYPH</name>
<proteinExistence type="inferred from homology"/>
<feature type="transmembrane region" description="Helical" evidence="7">
    <location>
        <begin position="223"/>
        <end position="243"/>
    </location>
</feature>
<keyword evidence="3" id="KW-1003">Cell membrane</keyword>
<feature type="transmembrane region" description="Helical" evidence="7">
    <location>
        <begin position="274"/>
        <end position="295"/>
    </location>
</feature>
<dbReference type="Proteomes" id="UP001205906">
    <property type="component" value="Unassembled WGS sequence"/>
</dbReference>
<comment type="similarity">
    <text evidence="7">Belongs to the binding-protein-dependent transport system permease family.</text>
</comment>
<feature type="transmembrane region" description="Helical" evidence="7">
    <location>
        <begin position="28"/>
        <end position="54"/>
    </location>
</feature>
<feature type="transmembrane region" description="Helical" evidence="7">
    <location>
        <begin position="87"/>
        <end position="109"/>
    </location>
</feature>
<keyword evidence="2 7" id="KW-0813">Transport</keyword>
<keyword evidence="10" id="KW-1185">Reference proteome</keyword>
<evidence type="ECO:0000256" key="6">
    <source>
        <dbReference type="ARBA" id="ARBA00023136"/>
    </source>
</evidence>
<dbReference type="InterPro" id="IPR035906">
    <property type="entry name" value="MetI-like_sf"/>
</dbReference>
<evidence type="ECO:0000259" key="8">
    <source>
        <dbReference type="PROSITE" id="PS50928"/>
    </source>
</evidence>
<sequence>MTMAAIRTDVSISADIGPERYESDRAGYLLVAFFAVPFFLFNILPVLFGIYISFTRWSIVGKPKWVGLENFTHAFSDQWVGAAFRNVFLYGLIIVPCVTVLGLLFALFVNSRYPLAGLARTLFFAPTVVSATVIGLVWVWMLDTQYGVVNYYLSFLGFNDIPWLTSTRFSLIGVSIASIWWDLGLAFVLFLAALQDIPGEIIDAARADGANRIQRFRHVVLPYLRNVISMVVTLQLIATLRIFSQVYVMTNGGPANSSASPIHYIYNLAIVRNLFGYASAVSLLLFALILAITVVQRFILKERG</sequence>
<organism evidence="9 10">
    <name type="scientific">Mesorhizobium liriopis</name>
    <dbReference type="NCBI Taxonomy" id="2953882"/>
    <lineage>
        <taxon>Bacteria</taxon>
        <taxon>Pseudomonadati</taxon>
        <taxon>Pseudomonadota</taxon>
        <taxon>Alphaproteobacteria</taxon>
        <taxon>Hyphomicrobiales</taxon>
        <taxon>Phyllobacteriaceae</taxon>
        <taxon>Mesorhizobium</taxon>
    </lineage>
</organism>